<dbReference type="GO" id="GO:0005886">
    <property type="term" value="C:plasma membrane"/>
    <property type="evidence" value="ECO:0007669"/>
    <property type="project" value="UniProtKB-SubCell"/>
</dbReference>
<dbReference type="GO" id="GO:0006935">
    <property type="term" value="P:chemotaxis"/>
    <property type="evidence" value="ECO:0007669"/>
    <property type="project" value="UniProtKB-KW"/>
</dbReference>
<dbReference type="CDD" id="cd06225">
    <property type="entry name" value="HAMP"/>
    <property type="match status" value="1"/>
</dbReference>
<feature type="transmembrane region" description="Helical" evidence="13">
    <location>
        <begin position="25"/>
        <end position="48"/>
    </location>
</feature>
<accession>A0A6S6ZU93</accession>
<reference evidence="16 17" key="1">
    <citation type="submission" date="2020-04" db="EMBL/GenBank/DDBJ databases">
        <authorList>
            <person name="De Canck E."/>
        </authorList>
    </citation>
    <scope>NUCLEOTIDE SEQUENCE [LARGE SCALE GENOMIC DNA]</scope>
    <source>
        <strain evidence="16 17">LMG 3431</strain>
    </source>
</reference>
<evidence type="ECO:0000256" key="12">
    <source>
        <dbReference type="SAM" id="Coils"/>
    </source>
</evidence>
<evidence type="ECO:0000313" key="17">
    <source>
        <dbReference type="Proteomes" id="UP000494108"/>
    </source>
</evidence>
<comment type="similarity">
    <text evidence="10">Belongs to the methyl-accepting chemotaxis (MCP) protein family.</text>
</comment>
<proteinExistence type="inferred from homology"/>
<dbReference type="InterPro" id="IPR003122">
    <property type="entry name" value="Tar_rcpt_lig-bd"/>
</dbReference>
<evidence type="ECO:0000259" key="15">
    <source>
        <dbReference type="PROSITE" id="PS50885"/>
    </source>
</evidence>
<evidence type="ECO:0000256" key="8">
    <source>
        <dbReference type="ARBA" id="ARBA00023136"/>
    </source>
</evidence>
<evidence type="ECO:0000256" key="9">
    <source>
        <dbReference type="ARBA" id="ARBA00023224"/>
    </source>
</evidence>
<protein>
    <submittedName>
        <fullName evidence="16">Methyl-accepting chemotaxis protein I</fullName>
    </submittedName>
</protein>
<dbReference type="SUPFAM" id="SSF47170">
    <property type="entry name" value="Aspartate receptor, ligand-binding domain"/>
    <property type="match status" value="1"/>
</dbReference>
<evidence type="ECO:0000256" key="13">
    <source>
        <dbReference type="SAM" id="Phobius"/>
    </source>
</evidence>
<dbReference type="EMBL" id="CADIJX010000009">
    <property type="protein sequence ID" value="CAB3697403.1"/>
    <property type="molecule type" value="Genomic_DNA"/>
</dbReference>
<keyword evidence="3" id="KW-0488">Methylation</keyword>
<keyword evidence="12" id="KW-0175">Coiled coil</keyword>
<evidence type="ECO:0000256" key="7">
    <source>
        <dbReference type="ARBA" id="ARBA00022989"/>
    </source>
</evidence>
<evidence type="ECO:0000256" key="1">
    <source>
        <dbReference type="ARBA" id="ARBA00004429"/>
    </source>
</evidence>
<keyword evidence="6 13" id="KW-0812">Transmembrane</keyword>
<dbReference type="PROSITE" id="PS50111">
    <property type="entry name" value="CHEMOTAXIS_TRANSDUC_2"/>
    <property type="match status" value="1"/>
</dbReference>
<dbReference type="SMART" id="SM00304">
    <property type="entry name" value="HAMP"/>
    <property type="match status" value="1"/>
</dbReference>
<evidence type="ECO:0000256" key="10">
    <source>
        <dbReference type="ARBA" id="ARBA00029447"/>
    </source>
</evidence>
<dbReference type="CDD" id="cd11386">
    <property type="entry name" value="MCP_signal"/>
    <property type="match status" value="1"/>
</dbReference>
<comment type="subcellular location">
    <subcellularLocation>
        <location evidence="1">Cell inner membrane</location>
        <topology evidence="1">Multi-pass membrane protein</topology>
    </subcellularLocation>
</comment>
<evidence type="ECO:0000256" key="4">
    <source>
        <dbReference type="ARBA" id="ARBA00022500"/>
    </source>
</evidence>
<dbReference type="InterPro" id="IPR051310">
    <property type="entry name" value="MCP_chemotaxis"/>
</dbReference>
<dbReference type="Gene3D" id="1.10.287.950">
    <property type="entry name" value="Methyl-accepting chemotaxis protein"/>
    <property type="match status" value="1"/>
</dbReference>
<keyword evidence="5" id="KW-0997">Cell inner membrane</keyword>
<keyword evidence="9 11" id="KW-0807">Transducer</keyword>
<gene>
    <name evidence="16" type="primary">tsr_3</name>
    <name evidence="16" type="ORF">LMG3431_05215</name>
</gene>
<dbReference type="Pfam" id="PF02203">
    <property type="entry name" value="TarH"/>
    <property type="match status" value="1"/>
</dbReference>
<dbReference type="InterPro" id="IPR004089">
    <property type="entry name" value="MCPsignal_dom"/>
</dbReference>
<keyword evidence="4" id="KW-0145">Chemotaxis</keyword>
<evidence type="ECO:0000259" key="14">
    <source>
        <dbReference type="PROSITE" id="PS50111"/>
    </source>
</evidence>
<evidence type="ECO:0000256" key="5">
    <source>
        <dbReference type="ARBA" id="ARBA00022519"/>
    </source>
</evidence>
<keyword evidence="2" id="KW-1003">Cell membrane</keyword>
<dbReference type="SMART" id="SM00283">
    <property type="entry name" value="MA"/>
    <property type="match status" value="1"/>
</dbReference>
<dbReference type="SUPFAM" id="SSF58104">
    <property type="entry name" value="Methyl-accepting chemotaxis protein (MCP) signaling domain"/>
    <property type="match status" value="1"/>
</dbReference>
<keyword evidence="8 13" id="KW-0472">Membrane</keyword>
<feature type="coiled-coil region" evidence="12">
    <location>
        <begin position="486"/>
        <end position="524"/>
    </location>
</feature>
<keyword evidence="7 13" id="KW-1133">Transmembrane helix</keyword>
<name>A0A6S6ZU93_9BURK</name>
<keyword evidence="17" id="KW-1185">Reference proteome</keyword>
<feature type="domain" description="HAMP" evidence="15">
    <location>
        <begin position="229"/>
        <end position="281"/>
    </location>
</feature>
<dbReference type="InterPro" id="IPR035440">
    <property type="entry name" value="4HB_MCP_dom_sf"/>
</dbReference>
<evidence type="ECO:0000313" key="16">
    <source>
        <dbReference type="EMBL" id="CAB3697403.1"/>
    </source>
</evidence>
<dbReference type="Pfam" id="PF00015">
    <property type="entry name" value="MCPsignal"/>
    <property type="match status" value="1"/>
</dbReference>
<dbReference type="CDD" id="cd19407">
    <property type="entry name" value="Tar_Tsr_sensor"/>
    <property type="match status" value="1"/>
</dbReference>
<evidence type="ECO:0000256" key="3">
    <source>
        <dbReference type="ARBA" id="ARBA00022481"/>
    </source>
</evidence>
<evidence type="ECO:0000256" key="6">
    <source>
        <dbReference type="ARBA" id="ARBA00022692"/>
    </source>
</evidence>
<dbReference type="PANTHER" id="PTHR43531">
    <property type="entry name" value="PROTEIN ICFG"/>
    <property type="match status" value="1"/>
</dbReference>
<dbReference type="GO" id="GO:0004888">
    <property type="term" value="F:transmembrane signaling receptor activity"/>
    <property type="evidence" value="ECO:0007669"/>
    <property type="project" value="InterPro"/>
</dbReference>
<dbReference type="InterPro" id="IPR004090">
    <property type="entry name" value="Chemotax_Me-accpt_rcpt"/>
</dbReference>
<dbReference type="Gene3D" id="1.20.120.30">
    <property type="entry name" value="Aspartate receptor, ligand-binding domain"/>
    <property type="match status" value="1"/>
</dbReference>
<feature type="coiled-coil region" evidence="12">
    <location>
        <begin position="305"/>
        <end position="332"/>
    </location>
</feature>
<dbReference type="Pfam" id="PF00672">
    <property type="entry name" value="HAMP"/>
    <property type="match status" value="1"/>
</dbReference>
<dbReference type="Proteomes" id="UP000494108">
    <property type="component" value="Unassembled WGS sequence"/>
</dbReference>
<organism evidence="16 17">
    <name type="scientific">Achromobacter pestifer</name>
    <dbReference type="NCBI Taxonomy" id="1353889"/>
    <lineage>
        <taxon>Bacteria</taxon>
        <taxon>Pseudomonadati</taxon>
        <taxon>Pseudomonadota</taxon>
        <taxon>Betaproteobacteria</taxon>
        <taxon>Burkholderiales</taxon>
        <taxon>Alcaligenaceae</taxon>
        <taxon>Achromobacter</taxon>
    </lineage>
</organism>
<dbReference type="PANTHER" id="PTHR43531:SF14">
    <property type="entry name" value="METHYL-ACCEPTING CHEMOTAXIS PROTEIN I-RELATED"/>
    <property type="match status" value="1"/>
</dbReference>
<dbReference type="InterPro" id="IPR003660">
    <property type="entry name" value="HAMP_dom"/>
</dbReference>
<sequence>MAAGTVRPPYAGALRVFKNLKIRTGLLVVLTLFVLALAGATSMGWLFAKAADEAVDDLNRVATEQTRPLYEAQVLLLRTRITLVAAYLDVQAGRGAQAQASVELAAKSLSDARQRYATFQRVPKVTDAARKLTADLDGIFNAYVRSIDALGEALQKQSAENYVIAVTDARAADARFEERVIAFLAHTERRAAQINDASDQRYNLAELATVIMLALAVVLAAGCWRFISRQVLSPLKDAAQHFDRIASGDLTQRVAVSADNEIGVLFTALKRMQDSLTRTVAEVRRSVNEINTGAAEISSGNTNLSSRTEEQAASLEETAASMEELATAVKQNTEHAHQANALAAESRGVALRGGQAVDQVVETMARISDSSRRIAEIVSVIDGIAFQTNILALNAAVEAARAGEQGKGFAVVAGEVRSLAQRSAQAAREVKDLIEQSTNNVDSGAAQVRQAGETMQEIVTSVQRVTQIMAEITEASTEQSIGIDQINRAVTQMDDVTQQNAALVEQAAAAASSLEDQAKRLAATAAFFKVPAETIIDMTAQPAPVALRPAYAG</sequence>
<dbReference type="PRINTS" id="PR00260">
    <property type="entry name" value="CHEMTRNSDUCR"/>
</dbReference>
<dbReference type="FunFam" id="1.10.287.950:FF:000001">
    <property type="entry name" value="Methyl-accepting chemotaxis sensory transducer"/>
    <property type="match status" value="1"/>
</dbReference>
<evidence type="ECO:0000256" key="2">
    <source>
        <dbReference type="ARBA" id="ARBA00022475"/>
    </source>
</evidence>
<dbReference type="PROSITE" id="PS50885">
    <property type="entry name" value="HAMP"/>
    <property type="match status" value="1"/>
</dbReference>
<feature type="domain" description="Methyl-accepting transducer" evidence="14">
    <location>
        <begin position="286"/>
        <end position="515"/>
    </location>
</feature>
<dbReference type="GO" id="GO:0007165">
    <property type="term" value="P:signal transduction"/>
    <property type="evidence" value="ECO:0007669"/>
    <property type="project" value="UniProtKB-KW"/>
</dbReference>
<evidence type="ECO:0000256" key="11">
    <source>
        <dbReference type="PROSITE-ProRule" id="PRU00284"/>
    </source>
</evidence>
<dbReference type="AlphaFoldDB" id="A0A6S6ZU93"/>